<feature type="domain" description="PH" evidence="3">
    <location>
        <begin position="15"/>
        <end position="105"/>
    </location>
</feature>
<sequence>MADNTYWRASDIYVNPDIEGYLVEKKLVRNAKTWCSLQGTTLYLQRSQGTSIHTINMATEVQSVRKLVDAHTQFEISYKKGKYTFICSSPTECTDWVMALDKAMKLKSNGIGRSVFHDLISDQPEDSADNVYATPSDDAFPQQGQSTTQSDNSVYDDVQSQPAISDTGQKCDQNRTSVRPPLPSMQSRLVKALQQQHQDDYVEGVYTDVATLTSRHQEEDTDGFTPQDSKSSDYQQDSVYTDGVSDLSSNSSTSEPVTLRSRSSVTSSYLASVTQVVENGIEDEEEEVDEAERVDAFAELDQALAPINIPELDLQCPLTEEDYLPDSELRLFLANNKLLHGESQRSVFKTSNHDPVASLKAFLKDINT</sequence>
<comment type="caution">
    <text evidence="4">The sequence shown here is derived from an EMBL/GenBank/DDBJ whole genome shotgun (WGS) entry which is preliminary data.</text>
</comment>
<accession>A0AAV4H2I7</accession>
<name>A0AAV4H2I7_9GAST</name>
<feature type="compositionally biased region" description="Low complexity" evidence="2">
    <location>
        <begin position="227"/>
        <end position="238"/>
    </location>
</feature>
<reference evidence="4 5" key="1">
    <citation type="journal article" date="2021" name="Elife">
        <title>Chloroplast acquisition without the gene transfer in kleptoplastic sea slugs, Plakobranchus ocellatus.</title>
        <authorList>
            <person name="Maeda T."/>
            <person name="Takahashi S."/>
            <person name="Yoshida T."/>
            <person name="Shimamura S."/>
            <person name="Takaki Y."/>
            <person name="Nagai Y."/>
            <person name="Toyoda A."/>
            <person name="Suzuki Y."/>
            <person name="Arimoto A."/>
            <person name="Ishii H."/>
            <person name="Satoh N."/>
            <person name="Nishiyama T."/>
            <person name="Hasebe M."/>
            <person name="Maruyama T."/>
            <person name="Minagawa J."/>
            <person name="Obokata J."/>
            <person name="Shigenobu S."/>
        </authorList>
    </citation>
    <scope>NUCLEOTIDE SEQUENCE [LARGE SCALE GENOMIC DNA]</scope>
</reference>
<dbReference type="InterPro" id="IPR001849">
    <property type="entry name" value="PH_domain"/>
</dbReference>
<keyword evidence="1" id="KW-0175">Coiled coil</keyword>
<evidence type="ECO:0000256" key="1">
    <source>
        <dbReference type="SAM" id="Coils"/>
    </source>
</evidence>
<evidence type="ECO:0000313" key="5">
    <source>
        <dbReference type="Proteomes" id="UP000762676"/>
    </source>
</evidence>
<dbReference type="Gene3D" id="2.30.29.30">
    <property type="entry name" value="Pleckstrin-homology domain (PH domain)/Phosphotyrosine-binding domain (PTB)"/>
    <property type="match status" value="1"/>
</dbReference>
<evidence type="ECO:0000313" key="4">
    <source>
        <dbReference type="EMBL" id="GFR91020.1"/>
    </source>
</evidence>
<dbReference type="EMBL" id="BMAT01005321">
    <property type="protein sequence ID" value="GFR91020.1"/>
    <property type="molecule type" value="Genomic_DNA"/>
</dbReference>
<keyword evidence="5" id="KW-1185">Reference proteome</keyword>
<feature type="coiled-coil region" evidence="1">
    <location>
        <begin position="274"/>
        <end position="301"/>
    </location>
</feature>
<evidence type="ECO:0000256" key="2">
    <source>
        <dbReference type="SAM" id="MobiDB-lite"/>
    </source>
</evidence>
<dbReference type="SUPFAM" id="SSF50729">
    <property type="entry name" value="PH domain-like"/>
    <property type="match status" value="1"/>
</dbReference>
<organism evidence="4 5">
    <name type="scientific">Elysia marginata</name>
    <dbReference type="NCBI Taxonomy" id="1093978"/>
    <lineage>
        <taxon>Eukaryota</taxon>
        <taxon>Metazoa</taxon>
        <taxon>Spiralia</taxon>
        <taxon>Lophotrochozoa</taxon>
        <taxon>Mollusca</taxon>
        <taxon>Gastropoda</taxon>
        <taxon>Heterobranchia</taxon>
        <taxon>Euthyneura</taxon>
        <taxon>Panpulmonata</taxon>
        <taxon>Sacoglossa</taxon>
        <taxon>Placobranchoidea</taxon>
        <taxon>Plakobranchidae</taxon>
        <taxon>Elysia</taxon>
    </lineage>
</organism>
<gene>
    <name evidence="4" type="ORF">ElyMa_002581900</name>
</gene>
<dbReference type="Proteomes" id="UP000762676">
    <property type="component" value="Unassembled WGS sequence"/>
</dbReference>
<evidence type="ECO:0000259" key="3">
    <source>
        <dbReference type="PROSITE" id="PS50003"/>
    </source>
</evidence>
<protein>
    <recommendedName>
        <fullName evidence="3">PH domain-containing protein</fullName>
    </recommendedName>
</protein>
<dbReference type="SMART" id="SM00233">
    <property type="entry name" value="PH"/>
    <property type="match status" value="1"/>
</dbReference>
<dbReference type="AlphaFoldDB" id="A0AAV4H2I7"/>
<feature type="region of interest" description="Disordered" evidence="2">
    <location>
        <begin position="126"/>
        <end position="195"/>
    </location>
</feature>
<feature type="compositionally biased region" description="Polar residues" evidence="2">
    <location>
        <begin position="142"/>
        <end position="177"/>
    </location>
</feature>
<feature type="compositionally biased region" description="Polar residues" evidence="2">
    <location>
        <begin position="246"/>
        <end position="256"/>
    </location>
</feature>
<proteinExistence type="predicted"/>
<dbReference type="PROSITE" id="PS50003">
    <property type="entry name" value="PH_DOMAIN"/>
    <property type="match status" value="1"/>
</dbReference>
<dbReference type="InterPro" id="IPR011993">
    <property type="entry name" value="PH-like_dom_sf"/>
</dbReference>
<dbReference type="CDD" id="cd00821">
    <property type="entry name" value="PH"/>
    <property type="match status" value="1"/>
</dbReference>
<feature type="region of interest" description="Disordered" evidence="2">
    <location>
        <begin position="213"/>
        <end position="264"/>
    </location>
</feature>